<protein>
    <submittedName>
        <fullName evidence="9">Paired domain-containing protein</fullName>
    </submittedName>
</protein>
<dbReference type="CDD" id="cd00131">
    <property type="entry name" value="PAX"/>
    <property type="match status" value="1"/>
</dbReference>
<dbReference type="PROSITE" id="PS51057">
    <property type="entry name" value="PAIRED_2"/>
    <property type="match status" value="1"/>
</dbReference>
<keyword evidence="6" id="KW-0804">Transcription</keyword>
<dbReference type="GO" id="GO:0000981">
    <property type="term" value="F:DNA-binding transcription factor activity, RNA polymerase II-specific"/>
    <property type="evidence" value="ECO:0007669"/>
    <property type="project" value="TreeGrafter"/>
</dbReference>
<feature type="domain" description="Paired" evidence="8">
    <location>
        <begin position="33"/>
        <end position="159"/>
    </location>
</feature>
<evidence type="ECO:0000256" key="5">
    <source>
        <dbReference type="ARBA" id="ARBA00023125"/>
    </source>
</evidence>
<keyword evidence="4" id="KW-0805">Transcription regulation</keyword>
<dbReference type="WBParaSite" id="ECPE_0000502301-mRNA-1">
    <property type="protein sequence ID" value="ECPE_0000502301-mRNA-1"/>
    <property type="gene ID" value="ECPE_0000502301"/>
</dbReference>
<keyword evidence="3" id="KW-0563">Paired box</keyword>
<dbReference type="InterPro" id="IPR001523">
    <property type="entry name" value="Paired_dom"/>
</dbReference>
<dbReference type="AlphaFoldDB" id="A0A183ADH6"/>
<accession>A0A183ADH6</accession>
<dbReference type="InterPro" id="IPR036388">
    <property type="entry name" value="WH-like_DNA-bd_sf"/>
</dbReference>
<dbReference type="GO" id="GO:0005634">
    <property type="term" value="C:nucleus"/>
    <property type="evidence" value="ECO:0007669"/>
    <property type="project" value="UniProtKB-SubCell"/>
</dbReference>
<dbReference type="PANTHER" id="PTHR45636">
    <property type="entry name" value="PAIRED BOX PROTEIN PAX-6-RELATED-RELATED"/>
    <property type="match status" value="1"/>
</dbReference>
<dbReference type="FunFam" id="1.10.10.10:FF:000003">
    <property type="entry name" value="Paired box protein Pax-6"/>
    <property type="match status" value="1"/>
</dbReference>
<dbReference type="SMART" id="SM00351">
    <property type="entry name" value="PAX"/>
    <property type="match status" value="1"/>
</dbReference>
<sequence length="209" mass="23047">LKIHSFTPFTFLLVPPPPRRSAPEFTNPFARGGHGGINQLGGVFVNGRPLPSQVRQQIVQLANQNVRPCDISRQLRVSHGCVSKILGRYYETGSIRPGIIGGSKPKVATPSVVDAICKYKEDSPTMFAWEIRDRLLKDQICTPENVPSVSSINRIVRNKVSCLKGGCQLAVTTAATYISRSPVQGFHTFTEDSHKNIKSKTAWRTSLFS</sequence>
<comment type="subcellular location">
    <subcellularLocation>
        <location evidence="1">Nucleus</location>
    </subcellularLocation>
</comment>
<dbReference type="GO" id="GO:0000978">
    <property type="term" value="F:RNA polymerase II cis-regulatory region sequence-specific DNA binding"/>
    <property type="evidence" value="ECO:0007669"/>
    <property type="project" value="TreeGrafter"/>
</dbReference>
<evidence type="ECO:0000256" key="7">
    <source>
        <dbReference type="ARBA" id="ARBA00023242"/>
    </source>
</evidence>
<dbReference type="InterPro" id="IPR009057">
    <property type="entry name" value="Homeodomain-like_sf"/>
</dbReference>
<dbReference type="PROSITE" id="PS00034">
    <property type="entry name" value="PAIRED_1"/>
    <property type="match status" value="1"/>
</dbReference>
<dbReference type="InterPro" id="IPR043182">
    <property type="entry name" value="PAIRED_DNA-bd_dom"/>
</dbReference>
<reference evidence="9" key="1">
    <citation type="submission" date="2016-06" db="UniProtKB">
        <authorList>
            <consortium name="WormBaseParasite"/>
        </authorList>
    </citation>
    <scope>IDENTIFICATION</scope>
</reference>
<dbReference type="SUPFAM" id="SSF46689">
    <property type="entry name" value="Homeodomain-like"/>
    <property type="match status" value="1"/>
</dbReference>
<evidence type="ECO:0000313" key="9">
    <source>
        <dbReference type="WBParaSite" id="ECPE_0000502301-mRNA-1"/>
    </source>
</evidence>
<evidence type="ECO:0000256" key="3">
    <source>
        <dbReference type="ARBA" id="ARBA00022724"/>
    </source>
</evidence>
<dbReference type="PRINTS" id="PR00027">
    <property type="entry name" value="PAIREDBOX"/>
</dbReference>
<dbReference type="Pfam" id="PF00292">
    <property type="entry name" value="PAX"/>
    <property type="match status" value="1"/>
</dbReference>
<name>A0A183ADH6_9TREM</name>
<keyword evidence="7" id="KW-0539">Nucleus</keyword>
<keyword evidence="2" id="KW-0217">Developmental protein</keyword>
<dbReference type="PANTHER" id="PTHR45636:SF20">
    <property type="entry name" value="PAIRED BOX PROTEIN PAX-5"/>
    <property type="match status" value="1"/>
</dbReference>
<evidence type="ECO:0000259" key="8">
    <source>
        <dbReference type="PROSITE" id="PS51057"/>
    </source>
</evidence>
<evidence type="ECO:0000256" key="4">
    <source>
        <dbReference type="ARBA" id="ARBA00023015"/>
    </source>
</evidence>
<keyword evidence="5" id="KW-0238">DNA-binding</keyword>
<dbReference type="Gene3D" id="1.10.10.10">
    <property type="entry name" value="Winged helix-like DNA-binding domain superfamily/Winged helix DNA-binding domain"/>
    <property type="match status" value="2"/>
</dbReference>
<evidence type="ECO:0000256" key="6">
    <source>
        <dbReference type="ARBA" id="ARBA00023163"/>
    </source>
</evidence>
<dbReference type="InterPro" id="IPR043565">
    <property type="entry name" value="PAX_fam"/>
</dbReference>
<organism evidence="9">
    <name type="scientific">Echinostoma caproni</name>
    <dbReference type="NCBI Taxonomy" id="27848"/>
    <lineage>
        <taxon>Eukaryota</taxon>
        <taxon>Metazoa</taxon>
        <taxon>Spiralia</taxon>
        <taxon>Lophotrochozoa</taxon>
        <taxon>Platyhelminthes</taxon>
        <taxon>Trematoda</taxon>
        <taxon>Digenea</taxon>
        <taxon>Plagiorchiida</taxon>
        <taxon>Echinostomata</taxon>
        <taxon>Echinostomatoidea</taxon>
        <taxon>Echinostomatidae</taxon>
        <taxon>Echinostoma</taxon>
    </lineage>
</organism>
<evidence type="ECO:0000256" key="1">
    <source>
        <dbReference type="ARBA" id="ARBA00004123"/>
    </source>
</evidence>
<dbReference type="FunFam" id="1.10.10.10:FF:000013">
    <property type="entry name" value="Paired box 8 isoform 1"/>
    <property type="match status" value="1"/>
</dbReference>
<evidence type="ECO:0000256" key="2">
    <source>
        <dbReference type="ARBA" id="ARBA00022473"/>
    </source>
</evidence>
<proteinExistence type="predicted"/>